<dbReference type="Pfam" id="PF03466">
    <property type="entry name" value="LysR_substrate"/>
    <property type="match status" value="1"/>
</dbReference>
<evidence type="ECO:0000313" key="6">
    <source>
        <dbReference type="EMBL" id="MDC0693084.1"/>
    </source>
</evidence>
<dbReference type="InterPro" id="IPR005119">
    <property type="entry name" value="LysR_subst-bd"/>
</dbReference>
<keyword evidence="4" id="KW-0804">Transcription</keyword>
<evidence type="ECO:0000259" key="5">
    <source>
        <dbReference type="PROSITE" id="PS50931"/>
    </source>
</evidence>
<dbReference type="PROSITE" id="PS50931">
    <property type="entry name" value="HTH_LYSR"/>
    <property type="match status" value="1"/>
</dbReference>
<accession>A0ABT5CNF9</accession>
<keyword evidence="7" id="KW-1185">Reference proteome</keyword>
<dbReference type="InterPro" id="IPR036388">
    <property type="entry name" value="WH-like_DNA-bd_sf"/>
</dbReference>
<sequence>MNLFNGIEAFIQVAEKGSFAAAARHMNLSPSAVSKLVTRTEDALGTVLLNRNTRSLSLTPEGQLFLNRGRVILSEMAAARADIAEASGTPRGQLKISMPNITSFFLPLIGGFQDAYPEIDLELDFTDRVVDVIDEGFDVVFRVGQLADSRLTSRRVARINMQLMASPEYLAGHGIPESVTDLVHHHCIQYRYPTTGRLEVWPVPETITGNLSLSRGLVCNNADARLGLALQGRGIALMADLLAAPYLASGKLKVVLGESVQKDYQLHMLWPTNKHAMPRLREFIDYFHHRLSKPVMG</sequence>
<protein>
    <submittedName>
        <fullName evidence="6">LysR family transcriptional regulator</fullName>
    </submittedName>
</protein>
<keyword evidence="2" id="KW-0805">Transcription regulation</keyword>
<dbReference type="InterPro" id="IPR058163">
    <property type="entry name" value="LysR-type_TF_proteobact-type"/>
</dbReference>
<dbReference type="RefSeq" id="WP_196565000.1">
    <property type="nucleotide sequence ID" value="NZ_JAQNDH010000004.1"/>
</dbReference>
<dbReference type="InterPro" id="IPR036390">
    <property type="entry name" value="WH_DNA-bd_sf"/>
</dbReference>
<dbReference type="SUPFAM" id="SSF46785">
    <property type="entry name" value="Winged helix' DNA-binding domain"/>
    <property type="match status" value="1"/>
</dbReference>
<dbReference type="Gene3D" id="1.10.10.10">
    <property type="entry name" value="Winged helix-like DNA-binding domain superfamily/Winged helix DNA-binding domain"/>
    <property type="match status" value="1"/>
</dbReference>
<comment type="caution">
    <text evidence="6">The sequence shown here is derived from an EMBL/GenBank/DDBJ whole genome shotgun (WGS) entry which is preliminary data.</text>
</comment>
<reference evidence="6 7" key="1">
    <citation type="submission" date="2023-01" db="EMBL/GenBank/DDBJ databases">
        <authorList>
            <person name="Dale J."/>
        </authorList>
    </citation>
    <scope>NUCLEOTIDE SEQUENCE [LARGE SCALE GENOMIC DNA]</scope>
    <source>
        <strain evidence="6 7">2022EL-01098</strain>
    </source>
</reference>
<evidence type="ECO:0000256" key="2">
    <source>
        <dbReference type="ARBA" id="ARBA00023015"/>
    </source>
</evidence>
<dbReference type="EMBL" id="JAQNDI010000005">
    <property type="protein sequence ID" value="MDC0693084.1"/>
    <property type="molecule type" value="Genomic_DNA"/>
</dbReference>
<name>A0ABT5CNF9_9ENTR</name>
<dbReference type="Proteomes" id="UP001221816">
    <property type="component" value="Unassembled WGS sequence"/>
</dbReference>
<dbReference type="InterPro" id="IPR000847">
    <property type="entry name" value="LysR_HTH_N"/>
</dbReference>
<gene>
    <name evidence="6" type="ORF">PIK62_10660</name>
</gene>
<dbReference type="Pfam" id="PF00126">
    <property type="entry name" value="HTH_1"/>
    <property type="match status" value="1"/>
</dbReference>
<dbReference type="Gene3D" id="3.40.190.290">
    <property type="match status" value="1"/>
</dbReference>
<dbReference type="PANTHER" id="PTHR30537:SF72">
    <property type="entry name" value="LYSR FAMILY TRANSCRIPTIONAL REGULATOR"/>
    <property type="match status" value="1"/>
</dbReference>
<comment type="similarity">
    <text evidence="1">Belongs to the LysR transcriptional regulatory family.</text>
</comment>
<evidence type="ECO:0000256" key="1">
    <source>
        <dbReference type="ARBA" id="ARBA00009437"/>
    </source>
</evidence>
<dbReference type="PANTHER" id="PTHR30537">
    <property type="entry name" value="HTH-TYPE TRANSCRIPTIONAL REGULATOR"/>
    <property type="match status" value="1"/>
</dbReference>
<proteinExistence type="inferred from homology"/>
<keyword evidence="3" id="KW-0238">DNA-binding</keyword>
<evidence type="ECO:0000256" key="4">
    <source>
        <dbReference type="ARBA" id="ARBA00023163"/>
    </source>
</evidence>
<dbReference type="SUPFAM" id="SSF53850">
    <property type="entry name" value="Periplasmic binding protein-like II"/>
    <property type="match status" value="1"/>
</dbReference>
<feature type="domain" description="HTH lysR-type" evidence="5">
    <location>
        <begin position="1"/>
        <end position="59"/>
    </location>
</feature>
<evidence type="ECO:0000256" key="3">
    <source>
        <dbReference type="ARBA" id="ARBA00023125"/>
    </source>
</evidence>
<dbReference type="CDD" id="cd08476">
    <property type="entry name" value="PBP2_CrgA_like_7"/>
    <property type="match status" value="1"/>
</dbReference>
<organism evidence="6 7">
    <name type="scientific">Klebsiella pasteurii</name>
    <dbReference type="NCBI Taxonomy" id="2587529"/>
    <lineage>
        <taxon>Bacteria</taxon>
        <taxon>Pseudomonadati</taxon>
        <taxon>Pseudomonadota</taxon>
        <taxon>Gammaproteobacteria</taxon>
        <taxon>Enterobacterales</taxon>
        <taxon>Enterobacteriaceae</taxon>
        <taxon>Klebsiella/Raoultella group</taxon>
        <taxon>Klebsiella</taxon>
    </lineage>
</organism>
<evidence type="ECO:0000313" key="7">
    <source>
        <dbReference type="Proteomes" id="UP001221816"/>
    </source>
</evidence>